<dbReference type="RefSeq" id="WP_091956796.1">
    <property type="nucleotide sequence ID" value="NZ_FMAI01000006.1"/>
</dbReference>
<name>A0A1C3W1P9_9BRAD</name>
<dbReference type="AlphaFoldDB" id="A0A1C3W1P9"/>
<gene>
    <name evidence="1" type="ORF">GA0061098_1006184</name>
</gene>
<evidence type="ECO:0000313" key="1">
    <source>
        <dbReference type="EMBL" id="SCB33957.1"/>
    </source>
</evidence>
<evidence type="ECO:0000313" key="2">
    <source>
        <dbReference type="Proteomes" id="UP000199184"/>
    </source>
</evidence>
<proteinExistence type="predicted"/>
<organism evidence="1 2">
    <name type="scientific">Bradyrhizobium shewense</name>
    <dbReference type="NCBI Taxonomy" id="1761772"/>
    <lineage>
        <taxon>Bacteria</taxon>
        <taxon>Pseudomonadati</taxon>
        <taxon>Pseudomonadota</taxon>
        <taxon>Alphaproteobacteria</taxon>
        <taxon>Hyphomicrobiales</taxon>
        <taxon>Nitrobacteraceae</taxon>
        <taxon>Bradyrhizobium</taxon>
    </lineage>
</organism>
<sequence>MTPANDNQPRTPEQYRAILAEQATTGERAYQGGAWPQGRRLHKAGKLVLVMGLIDWQVRNAMPRLSAANDNQAIDFDHTETVERDLLDGDAIMAAVELEKAEAGKHYRAHSQEIFVVTERDDVGKPVKGEWRPIAGGSSFDRKHSAAAPDWTVDDMSEEDKIVQAIDTKRIRAKLGKSVCGLLDMAAGDATIGEIADAIGVSRAKAERYVDMSIQKYLQVAA</sequence>
<protein>
    <submittedName>
        <fullName evidence="1">Uncharacterized protein</fullName>
    </submittedName>
</protein>
<reference evidence="2" key="1">
    <citation type="submission" date="2016-08" db="EMBL/GenBank/DDBJ databases">
        <authorList>
            <person name="Varghese N."/>
            <person name="Submissions Spin"/>
        </authorList>
    </citation>
    <scope>NUCLEOTIDE SEQUENCE [LARGE SCALE GENOMIC DNA]</scope>
    <source>
        <strain evidence="2">ERR11</strain>
    </source>
</reference>
<dbReference type="EMBL" id="FMAI01000006">
    <property type="protein sequence ID" value="SCB33957.1"/>
    <property type="molecule type" value="Genomic_DNA"/>
</dbReference>
<dbReference type="Proteomes" id="UP000199184">
    <property type="component" value="Unassembled WGS sequence"/>
</dbReference>
<keyword evidence="2" id="KW-1185">Reference proteome</keyword>
<accession>A0A1C3W1P9</accession>